<protein>
    <recommendedName>
        <fullName evidence="16">EF-hand domain-containing protein</fullName>
    </recommendedName>
</protein>
<evidence type="ECO:0000256" key="3">
    <source>
        <dbReference type="ARBA" id="ARBA00022553"/>
    </source>
</evidence>
<dbReference type="InterPro" id="IPR005821">
    <property type="entry name" value="Ion_trans_dom"/>
</dbReference>
<dbReference type="InterPro" id="IPR018247">
    <property type="entry name" value="EF_Hand_1_Ca_BS"/>
</dbReference>
<sequence length="567" mass="63039">MALPAALADCISEFTKQCRNLQAEVSDLRAENLLMKKALDESPKQGKLEMVPAVKQELKNIFAAQKSLSDIPGCMDVEDISDHWGGAFDQEPVKPTLQSGGSKLVKGDDLDLAGSKFALLKNNPFASQSEDEQQLSSFADTMKALGNYNKNMSFIGWVASSVLFKTFSMMAIAANTVYLGTAADFNVKNAYRRVSGMPKEQELVAPDIVFAVWFTVEILTRIGAEKKLFFVGEDKAWNLFDTLLVLEALLGLVLDTGSKLSFLRILRVFRLVRVVRVVRTIKPLRRLRTMIFAILNSFVDLMWAFLVVGLILFVFAIVFDNAVATYFDELDLNDSDKLQEAKEVHILFGSLYESMISLWSAVSGGNDWMSYGEVLRKLGLGDFYFLVFNFYIAFCVVGLFNVVTGVFVDSAVCSRTQDEVVQGYLDDLKQTTTEIKSLFLEADADGSGTLSLEEFTLHLKTPTVKAYFSGLGIDPEEASIVFTMLDSDRSGQVGIEEFVHGTMKLKGGATKLDLMTMMYDSTRQSKKFDSLCLFLETEMNHLRSSLGHTGMMGARVAFTEYPKEPSI</sequence>
<dbReference type="GO" id="GO:0008331">
    <property type="term" value="F:high voltage-gated calcium channel activity"/>
    <property type="evidence" value="ECO:0007669"/>
    <property type="project" value="TreeGrafter"/>
</dbReference>
<dbReference type="Pfam" id="PF13499">
    <property type="entry name" value="EF-hand_7"/>
    <property type="match status" value="1"/>
</dbReference>
<dbReference type="InterPro" id="IPR027359">
    <property type="entry name" value="Volt_channel_dom_sf"/>
</dbReference>
<feature type="transmembrane region" description="Helical" evidence="15">
    <location>
        <begin position="290"/>
        <end position="319"/>
    </location>
</feature>
<dbReference type="Pfam" id="PF00520">
    <property type="entry name" value="Ion_trans"/>
    <property type="match status" value="1"/>
</dbReference>
<feature type="transmembrane region" description="Helical" evidence="15">
    <location>
        <begin position="383"/>
        <end position="408"/>
    </location>
</feature>
<evidence type="ECO:0000256" key="8">
    <source>
        <dbReference type="ARBA" id="ARBA00022882"/>
    </source>
</evidence>
<keyword evidence="2" id="KW-0813">Transport</keyword>
<feature type="domain" description="EF-hand" evidence="16">
    <location>
        <begin position="434"/>
        <end position="462"/>
    </location>
</feature>
<dbReference type="EMBL" id="CAJNNW010033793">
    <property type="protein sequence ID" value="CAE8720402.1"/>
    <property type="molecule type" value="Genomic_DNA"/>
</dbReference>
<keyword evidence="14" id="KW-0175">Coiled coil</keyword>
<keyword evidence="13" id="KW-0407">Ion channel</keyword>
<evidence type="ECO:0000256" key="15">
    <source>
        <dbReference type="SAM" id="Phobius"/>
    </source>
</evidence>
<dbReference type="Proteomes" id="UP000626109">
    <property type="component" value="Unassembled WGS sequence"/>
</dbReference>
<evidence type="ECO:0000256" key="12">
    <source>
        <dbReference type="ARBA" id="ARBA00023180"/>
    </source>
</evidence>
<evidence type="ECO:0000256" key="7">
    <source>
        <dbReference type="ARBA" id="ARBA00022837"/>
    </source>
</evidence>
<keyword evidence="9 15" id="KW-1133">Transmembrane helix</keyword>
<feature type="domain" description="EF-hand" evidence="16">
    <location>
        <begin position="477"/>
        <end position="505"/>
    </location>
</feature>
<comment type="subcellular location">
    <subcellularLocation>
        <location evidence="1">Membrane</location>
        <topology evidence="1">Multi-pass membrane protein</topology>
    </subcellularLocation>
</comment>
<dbReference type="SUPFAM" id="SSF81324">
    <property type="entry name" value="Voltage-gated potassium channels"/>
    <property type="match status" value="1"/>
</dbReference>
<evidence type="ECO:0000256" key="5">
    <source>
        <dbReference type="ARBA" id="ARBA00022673"/>
    </source>
</evidence>
<feature type="transmembrane region" description="Helical" evidence="15">
    <location>
        <begin position="162"/>
        <end position="183"/>
    </location>
</feature>
<feature type="coiled-coil region" evidence="14">
    <location>
        <begin position="11"/>
        <end position="38"/>
    </location>
</feature>
<dbReference type="InterPro" id="IPR002048">
    <property type="entry name" value="EF_hand_dom"/>
</dbReference>
<keyword evidence="5" id="KW-0107">Calcium channel</keyword>
<dbReference type="InterPro" id="IPR050599">
    <property type="entry name" value="VDCC_alpha-1_subunit"/>
</dbReference>
<evidence type="ECO:0000256" key="1">
    <source>
        <dbReference type="ARBA" id="ARBA00004141"/>
    </source>
</evidence>
<evidence type="ECO:0000256" key="6">
    <source>
        <dbReference type="ARBA" id="ARBA00022692"/>
    </source>
</evidence>
<dbReference type="Gene3D" id="1.20.120.350">
    <property type="entry name" value="Voltage-gated potassium channels. Chain C"/>
    <property type="match status" value="1"/>
</dbReference>
<keyword evidence="10" id="KW-0406">Ion transport</keyword>
<dbReference type="Gene3D" id="1.10.287.70">
    <property type="match status" value="1"/>
</dbReference>
<dbReference type="GO" id="GO:0098703">
    <property type="term" value="P:calcium ion import across plasma membrane"/>
    <property type="evidence" value="ECO:0007669"/>
    <property type="project" value="TreeGrafter"/>
</dbReference>
<comment type="caution">
    <text evidence="17">The sequence shown here is derived from an EMBL/GenBank/DDBJ whole genome shotgun (WGS) entry which is preliminary data.</text>
</comment>
<dbReference type="CDD" id="cd00051">
    <property type="entry name" value="EFh"/>
    <property type="match status" value="1"/>
</dbReference>
<dbReference type="AlphaFoldDB" id="A0A813L6R5"/>
<proteinExistence type="predicted"/>
<gene>
    <name evidence="17" type="ORF">PGLA2088_LOCUS41302</name>
</gene>
<name>A0A813L6R5_POLGL</name>
<evidence type="ECO:0000256" key="2">
    <source>
        <dbReference type="ARBA" id="ARBA00022448"/>
    </source>
</evidence>
<keyword evidence="6 15" id="KW-0812">Transmembrane</keyword>
<dbReference type="InterPro" id="IPR011992">
    <property type="entry name" value="EF-hand-dom_pair"/>
</dbReference>
<dbReference type="SUPFAM" id="SSF47473">
    <property type="entry name" value="EF-hand"/>
    <property type="match status" value="1"/>
</dbReference>
<evidence type="ECO:0000313" key="17">
    <source>
        <dbReference type="EMBL" id="CAE8720402.1"/>
    </source>
</evidence>
<evidence type="ECO:0000256" key="11">
    <source>
        <dbReference type="ARBA" id="ARBA00023136"/>
    </source>
</evidence>
<dbReference type="SMART" id="SM00054">
    <property type="entry name" value="EFh"/>
    <property type="match status" value="2"/>
</dbReference>
<evidence type="ECO:0000256" key="13">
    <source>
        <dbReference type="ARBA" id="ARBA00023303"/>
    </source>
</evidence>
<organism evidence="17 18">
    <name type="scientific">Polarella glacialis</name>
    <name type="common">Dinoflagellate</name>
    <dbReference type="NCBI Taxonomy" id="89957"/>
    <lineage>
        <taxon>Eukaryota</taxon>
        <taxon>Sar</taxon>
        <taxon>Alveolata</taxon>
        <taxon>Dinophyceae</taxon>
        <taxon>Suessiales</taxon>
        <taxon>Suessiaceae</taxon>
        <taxon>Polarella</taxon>
    </lineage>
</organism>
<dbReference type="PANTHER" id="PTHR45628:SF7">
    <property type="entry name" value="VOLTAGE-DEPENDENT CALCIUM CHANNEL TYPE A SUBUNIT ALPHA-1"/>
    <property type="match status" value="1"/>
</dbReference>
<reference evidence="17" key="1">
    <citation type="submission" date="2021-02" db="EMBL/GenBank/DDBJ databases">
        <authorList>
            <person name="Dougan E. K."/>
            <person name="Rhodes N."/>
            <person name="Thang M."/>
            <person name="Chan C."/>
        </authorList>
    </citation>
    <scope>NUCLEOTIDE SEQUENCE</scope>
</reference>
<evidence type="ECO:0000259" key="16">
    <source>
        <dbReference type="SMART" id="SM00054"/>
    </source>
</evidence>
<accession>A0A813L6R5</accession>
<dbReference type="GO" id="GO:0005891">
    <property type="term" value="C:voltage-gated calcium channel complex"/>
    <property type="evidence" value="ECO:0007669"/>
    <property type="project" value="TreeGrafter"/>
</dbReference>
<keyword evidence="4" id="KW-0109">Calcium transport</keyword>
<keyword evidence="7" id="KW-0106">Calcium</keyword>
<evidence type="ECO:0000313" key="18">
    <source>
        <dbReference type="Proteomes" id="UP000626109"/>
    </source>
</evidence>
<dbReference type="PANTHER" id="PTHR45628">
    <property type="entry name" value="VOLTAGE-DEPENDENT CALCIUM CHANNEL TYPE A SUBUNIT ALPHA-1"/>
    <property type="match status" value="1"/>
</dbReference>
<evidence type="ECO:0000256" key="14">
    <source>
        <dbReference type="SAM" id="Coils"/>
    </source>
</evidence>
<dbReference type="GO" id="GO:0005509">
    <property type="term" value="F:calcium ion binding"/>
    <property type="evidence" value="ECO:0007669"/>
    <property type="project" value="InterPro"/>
</dbReference>
<dbReference type="Gene3D" id="1.10.238.10">
    <property type="entry name" value="EF-hand"/>
    <property type="match status" value="1"/>
</dbReference>
<evidence type="ECO:0000256" key="10">
    <source>
        <dbReference type="ARBA" id="ARBA00023065"/>
    </source>
</evidence>
<keyword evidence="12" id="KW-0325">Glycoprotein</keyword>
<keyword evidence="3" id="KW-0597">Phosphoprotein</keyword>
<dbReference type="PROSITE" id="PS00018">
    <property type="entry name" value="EF_HAND_1"/>
    <property type="match status" value="2"/>
</dbReference>
<keyword evidence="11 15" id="KW-0472">Membrane</keyword>
<keyword evidence="8" id="KW-0851">Voltage-gated channel</keyword>
<evidence type="ECO:0000256" key="4">
    <source>
        <dbReference type="ARBA" id="ARBA00022568"/>
    </source>
</evidence>
<evidence type="ECO:0000256" key="9">
    <source>
        <dbReference type="ARBA" id="ARBA00022989"/>
    </source>
</evidence>